<proteinExistence type="predicted"/>
<organism evidence="1 2">
    <name type="scientific">Virgibacillus dokdonensis</name>
    <dbReference type="NCBI Taxonomy" id="302167"/>
    <lineage>
        <taxon>Bacteria</taxon>
        <taxon>Bacillati</taxon>
        <taxon>Bacillota</taxon>
        <taxon>Bacilli</taxon>
        <taxon>Bacillales</taxon>
        <taxon>Bacillaceae</taxon>
        <taxon>Virgibacillus</taxon>
    </lineage>
</organism>
<gene>
    <name evidence="1" type="ORF">CAI16_19540</name>
</gene>
<protein>
    <submittedName>
        <fullName evidence="1">Uncharacterized protein</fullName>
    </submittedName>
</protein>
<dbReference type="EMBL" id="NFZX01000092">
    <property type="protein sequence ID" value="RFA31908.1"/>
    <property type="molecule type" value="Genomic_DNA"/>
</dbReference>
<dbReference type="RefSeq" id="WP_116279731.1">
    <property type="nucleotide sequence ID" value="NZ_NFZX01000092.1"/>
</dbReference>
<evidence type="ECO:0000313" key="1">
    <source>
        <dbReference type="EMBL" id="RFA31908.1"/>
    </source>
</evidence>
<reference evidence="1 2" key="1">
    <citation type="submission" date="2017-05" db="EMBL/GenBank/DDBJ databases">
        <title>Virgibacillus sp. AK90 isolated from a saltern of Kakinada, India.</title>
        <authorList>
            <person name="Gupta V."/>
            <person name="Sidhu C."/>
            <person name="Korpole S."/>
            <person name="Pinnaka A.K."/>
        </authorList>
    </citation>
    <scope>NUCLEOTIDE SEQUENCE [LARGE SCALE GENOMIC DNA]</scope>
    <source>
        <strain evidence="1 2">AK90</strain>
    </source>
</reference>
<dbReference type="Proteomes" id="UP000256488">
    <property type="component" value="Unassembled WGS sequence"/>
</dbReference>
<accession>A0A3E0WGM4</accession>
<sequence>MNDLPDKVVHMDQVRINRGITKACRCQKKKYVLDTTNRRVHCSSCGAIIDPFEAMREMALHWERVNEQIDLLLKQRKQIQNYKPWLITIRNLEKQYRGKKMLPNCPRCSEPFFLEELNHWSGRSFAEARIKKWRQEHGKDS</sequence>
<name>A0A3E0WGM4_9BACI</name>
<dbReference type="AlphaFoldDB" id="A0A3E0WGM4"/>
<evidence type="ECO:0000313" key="2">
    <source>
        <dbReference type="Proteomes" id="UP000256488"/>
    </source>
</evidence>
<comment type="caution">
    <text evidence="1">The sequence shown here is derived from an EMBL/GenBank/DDBJ whole genome shotgun (WGS) entry which is preliminary data.</text>
</comment>